<organism evidence="1">
    <name type="scientific">marine sediment metagenome</name>
    <dbReference type="NCBI Taxonomy" id="412755"/>
    <lineage>
        <taxon>unclassified sequences</taxon>
        <taxon>metagenomes</taxon>
        <taxon>ecological metagenomes</taxon>
    </lineage>
</organism>
<gene>
    <name evidence="1" type="ORF">S01H4_45615</name>
</gene>
<proteinExistence type="predicted"/>
<protein>
    <submittedName>
        <fullName evidence="1">Uncharacterized protein</fullName>
    </submittedName>
</protein>
<evidence type="ECO:0000313" key="1">
    <source>
        <dbReference type="EMBL" id="GAH00563.1"/>
    </source>
</evidence>
<comment type="caution">
    <text evidence="1">The sequence shown here is derived from an EMBL/GenBank/DDBJ whole genome shotgun (WGS) entry which is preliminary data.</text>
</comment>
<name>X1DW19_9ZZZZ</name>
<accession>X1DW19</accession>
<dbReference type="AlphaFoldDB" id="X1DW19"/>
<dbReference type="EMBL" id="BART01025411">
    <property type="protein sequence ID" value="GAH00563.1"/>
    <property type="molecule type" value="Genomic_DNA"/>
</dbReference>
<feature type="non-terminal residue" evidence="1">
    <location>
        <position position="1"/>
    </location>
</feature>
<sequence>GTARVINALWVDAGSLKAPGLKPATMVPHGVLETPAWQFANQAQEANEEMISFNMRIPNRMDREVAPTISVGWSADGISPGNCEWQLEYLWTALGEDTGNDPQEILTAIGTAVATPDGLVVTTFTGIDLPDALDACIHGKIKRLSAGGNDTIADTTELHGVCMNWTSDKLGTPT</sequence>
<reference evidence="1" key="1">
    <citation type="journal article" date="2014" name="Front. Microbiol.">
        <title>High frequency of phylogenetically diverse reductive dehalogenase-homologous genes in deep subseafloor sedimentary metagenomes.</title>
        <authorList>
            <person name="Kawai M."/>
            <person name="Futagami T."/>
            <person name="Toyoda A."/>
            <person name="Takaki Y."/>
            <person name="Nishi S."/>
            <person name="Hori S."/>
            <person name="Arai W."/>
            <person name="Tsubouchi T."/>
            <person name="Morono Y."/>
            <person name="Uchiyama I."/>
            <person name="Ito T."/>
            <person name="Fujiyama A."/>
            <person name="Inagaki F."/>
            <person name="Takami H."/>
        </authorList>
    </citation>
    <scope>NUCLEOTIDE SEQUENCE</scope>
    <source>
        <strain evidence="1">Expedition CK06-06</strain>
    </source>
</reference>